<dbReference type="STRING" id="1183432.AGR3A_Cc150055"/>
<reference evidence="2" key="1">
    <citation type="submission" date="2016-01" db="EMBL/GenBank/DDBJ databases">
        <authorList>
            <person name="Regsiter A."/>
            <person name="william w."/>
        </authorList>
    </citation>
    <scope>NUCLEOTIDE SEQUENCE [LARGE SCALE GENOMIC DNA]</scope>
    <source>
        <strain evidence="2">CFBP 6623</strain>
    </source>
</reference>
<protein>
    <submittedName>
        <fullName evidence="1">Uncharacterized protein</fullName>
    </submittedName>
</protein>
<organism evidence="1 2">
    <name type="scientific">Agrobacterium tomkonis CFBP 6623</name>
    <dbReference type="NCBI Taxonomy" id="1183432"/>
    <lineage>
        <taxon>Bacteria</taxon>
        <taxon>Pseudomonadati</taxon>
        <taxon>Pseudomonadota</taxon>
        <taxon>Alphaproteobacteria</taxon>
        <taxon>Hyphomicrobiales</taxon>
        <taxon>Rhizobiaceae</taxon>
        <taxon>Rhizobium/Agrobacterium group</taxon>
        <taxon>Agrobacterium</taxon>
        <taxon>Agrobacterium tumefaciens complex</taxon>
    </lineage>
</organism>
<keyword evidence="2" id="KW-1185">Reference proteome</keyword>
<sequence length="84" mass="9078">MSTPCRCLPVLPGLPPCCLPSPRSGGVKGGKGVSSEELKALHVSERKTGSGRRPAAWEDEHEFRFERRRGCRGRKGHPRSAGGL</sequence>
<accession>A0A1S7NQ67</accession>
<gene>
    <name evidence="1" type="ORF">AGR3A_Cc150055</name>
</gene>
<evidence type="ECO:0000313" key="2">
    <source>
        <dbReference type="Proteomes" id="UP000191988"/>
    </source>
</evidence>
<dbReference type="EMBL" id="FBWK01000007">
    <property type="protein sequence ID" value="CUX10217.1"/>
    <property type="molecule type" value="Genomic_DNA"/>
</dbReference>
<proteinExistence type="predicted"/>
<evidence type="ECO:0000313" key="1">
    <source>
        <dbReference type="EMBL" id="CUX10217.1"/>
    </source>
</evidence>
<name>A0A1S7NQ67_9HYPH</name>
<dbReference type="Proteomes" id="UP000191988">
    <property type="component" value="Unassembled WGS sequence"/>
</dbReference>
<dbReference type="AlphaFoldDB" id="A0A1S7NQ67"/>